<evidence type="ECO:0000313" key="3">
    <source>
        <dbReference type="Proteomes" id="UP001314241"/>
    </source>
</evidence>
<protein>
    <submittedName>
        <fullName evidence="2">DUF448 family (YlxR)</fullName>
    </submittedName>
</protein>
<proteinExistence type="predicted"/>
<comment type="caution">
    <text evidence="2">The sequence shown here is derived from an EMBL/GenBank/DDBJ whole genome shotgun (WGS) entry which is preliminary data.</text>
</comment>
<dbReference type="InterPro" id="IPR007393">
    <property type="entry name" value="YlxR_dom"/>
</dbReference>
<dbReference type="SUPFAM" id="SSF64376">
    <property type="entry name" value="YlxR-like"/>
    <property type="match status" value="1"/>
</dbReference>
<evidence type="ECO:0000313" key="2">
    <source>
        <dbReference type="EMBL" id="CAK8054046.1"/>
    </source>
</evidence>
<keyword evidence="3" id="KW-1185">Reference proteome</keyword>
<dbReference type="CDD" id="cd00279">
    <property type="entry name" value="YlxR"/>
    <property type="match status" value="1"/>
</dbReference>
<dbReference type="PANTHER" id="PTHR34215">
    <property type="entry name" value="BLL0784 PROTEIN"/>
    <property type="match status" value="1"/>
</dbReference>
<name>A0ABP0ES97_9LACO</name>
<organism evidence="2 3">
    <name type="scientific">Eupransor demetentiae</name>
    <dbReference type="NCBI Taxonomy" id="3109584"/>
    <lineage>
        <taxon>Bacteria</taxon>
        <taxon>Bacillati</taxon>
        <taxon>Bacillota</taxon>
        <taxon>Bacilli</taxon>
        <taxon>Lactobacillales</taxon>
        <taxon>Lactobacillaceae</taxon>
        <taxon>Eupransor</taxon>
    </lineage>
</organism>
<sequence>MKTRKIPLRKDIVSGEMFPKKDLVRVVRDKEGQVSLDPTGKKNGRGAYITLDVKTAETARKKKVFDKAFSQEVPAEFYDELLAYVDHQQARRELFGDGAQKANS</sequence>
<dbReference type="NCBIfam" id="NF047356">
    <property type="entry name" value="RNA_bind_RnpM"/>
    <property type="match status" value="1"/>
</dbReference>
<dbReference type="Gene3D" id="3.30.1230.10">
    <property type="entry name" value="YlxR-like"/>
    <property type="match status" value="1"/>
</dbReference>
<dbReference type="RefSeq" id="WP_349641589.1">
    <property type="nucleotide sequence ID" value="NZ_CAWVOH010000001.1"/>
</dbReference>
<gene>
    <name evidence="2" type="ORF">R54876_GBNLAHCA_00606</name>
</gene>
<feature type="domain" description="YlxR" evidence="1">
    <location>
        <begin position="9"/>
        <end position="81"/>
    </location>
</feature>
<dbReference type="Pfam" id="PF04296">
    <property type="entry name" value="YlxR"/>
    <property type="match status" value="1"/>
</dbReference>
<dbReference type="InterPro" id="IPR035931">
    <property type="entry name" value="YlxR-like_sf"/>
</dbReference>
<reference evidence="2 3" key="1">
    <citation type="submission" date="2024-01" db="EMBL/GenBank/DDBJ databases">
        <authorList>
            <person name="Botero Cardona J."/>
        </authorList>
    </citation>
    <scope>NUCLEOTIDE SEQUENCE [LARGE SCALE GENOMIC DNA]</scope>
    <source>
        <strain evidence="2 3">LMG 33000</strain>
    </source>
</reference>
<dbReference type="Proteomes" id="UP001314241">
    <property type="component" value="Unassembled WGS sequence"/>
</dbReference>
<evidence type="ECO:0000259" key="1">
    <source>
        <dbReference type="Pfam" id="PF04296"/>
    </source>
</evidence>
<dbReference type="InterPro" id="IPR037465">
    <property type="entry name" value="YlxR"/>
</dbReference>
<accession>A0ABP0ES97</accession>
<dbReference type="EMBL" id="CAWVOH010000001">
    <property type="protein sequence ID" value="CAK8054046.1"/>
    <property type="molecule type" value="Genomic_DNA"/>
</dbReference>
<dbReference type="PANTHER" id="PTHR34215:SF1">
    <property type="entry name" value="YLXR DOMAIN-CONTAINING PROTEIN"/>
    <property type="match status" value="1"/>
</dbReference>